<feature type="domain" description="Topo IA-type catalytic" evidence="14">
    <location>
        <begin position="152"/>
        <end position="583"/>
    </location>
</feature>
<dbReference type="InterPro" id="IPR034144">
    <property type="entry name" value="TOPRIM_TopoIII"/>
</dbReference>
<dbReference type="Gene3D" id="3.40.50.140">
    <property type="match status" value="1"/>
</dbReference>
<evidence type="ECO:0000313" key="16">
    <source>
        <dbReference type="Proteomes" id="UP000579281"/>
    </source>
</evidence>
<dbReference type="InterPro" id="IPR023405">
    <property type="entry name" value="Topo_IA_core_domain"/>
</dbReference>
<dbReference type="AlphaFoldDB" id="A0A841KL91"/>
<evidence type="ECO:0000256" key="11">
    <source>
        <dbReference type="ARBA" id="ARBA00032235"/>
    </source>
</evidence>
<dbReference type="EC" id="5.6.2.1" evidence="3"/>
<dbReference type="NCBIfam" id="TIGR01056">
    <property type="entry name" value="topB"/>
    <property type="match status" value="1"/>
</dbReference>
<evidence type="ECO:0000256" key="12">
    <source>
        <dbReference type="ARBA" id="ARBA00032877"/>
    </source>
</evidence>
<dbReference type="Pfam" id="PF01751">
    <property type="entry name" value="Toprim"/>
    <property type="match status" value="1"/>
</dbReference>
<sequence>MKNLVIAEKPSVARDIAKVLGCKAKGDGYLEGNNYIVTWAIGHLVTLCEPEDYDMTYKAWSMKTLPILPEEMKLKPIRTTYKQFTILKKLLGDKTVDTVICATDAGREGELIFRYIYQLCHCKKPIKRLWISSLTDEAIQEGFRNLKDGKEYDRLYHSARSRSESDWLVGMNATRAYTIKYKDLLTIGRVQTPTLALLVNRENEIQHFVPKDYWELKCDFDGYQGIWFDRETKETKIELEERAEALRVKVEGKEGIVVEIETKKVVKKPPLLYDLTELQRDANKRYGYTAEKTLNIAQSLYEKRKAITYPRTDSRYLSKDIVKSLRGKIQNLKDTKYGEHTLDLLKLEKLPITKRIVDDSKVSDHHAIIPTDKKTDIEKLSAEEKSIFHLIVIRFLAVFYPDYIYNSTTVITEVEGEPFKTTGQMVVQMGWRTLEQDDEEKEPNIPQVKKNQKVLVKEVKLEKKQTQPPKRYNESMLLSAMENAGKFVEDEELKEQLKESGIGTPATRASIIERLIKVEYVIREGKNLVPTDKGMKLIALVPKELSSPEMTGKWEKALNQIAQGKMDRERFMEGIRNFTIFLVRDAYERQTSLQFARQKKKGSSRENTTENRIVEELGSCPACQQGKILEGNKSFYCSRYKEGCKFGLFKEDKLMAKYKKKMTKTTVKQLITKGETIIKGMVSPKNQKKFDGKIKLKPLDTGYWGWMFDFSNNASDIQEAGKKEKEK</sequence>
<dbReference type="Pfam" id="PF01131">
    <property type="entry name" value="Topoisom_bac"/>
    <property type="match status" value="1"/>
</dbReference>
<evidence type="ECO:0000256" key="10">
    <source>
        <dbReference type="ARBA" id="ARBA00031985"/>
    </source>
</evidence>
<dbReference type="NCBIfam" id="NF005829">
    <property type="entry name" value="PRK07726.1"/>
    <property type="match status" value="1"/>
</dbReference>
<dbReference type="InterPro" id="IPR003601">
    <property type="entry name" value="Topo_IA_2"/>
</dbReference>
<dbReference type="PROSITE" id="PS00396">
    <property type="entry name" value="TOPO_IA_1"/>
    <property type="match status" value="1"/>
</dbReference>
<keyword evidence="16" id="KW-1185">Reference proteome</keyword>
<dbReference type="GO" id="GO:0043597">
    <property type="term" value="C:cytoplasmic replication fork"/>
    <property type="evidence" value="ECO:0007669"/>
    <property type="project" value="TreeGrafter"/>
</dbReference>
<comment type="caution">
    <text evidence="15">The sequence shown here is derived from an EMBL/GenBank/DDBJ whole genome shotgun (WGS) entry which is preliminary data.</text>
</comment>
<evidence type="ECO:0000256" key="5">
    <source>
        <dbReference type="ARBA" id="ARBA00022842"/>
    </source>
</evidence>
<dbReference type="PROSITE" id="PS52039">
    <property type="entry name" value="TOPO_IA_2"/>
    <property type="match status" value="1"/>
</dbReference>
<feature type="domain" description="Toprim" evidence="13">
    <location>
        <begin position="2"/>
        <end position="135"/>
    </location>
</feature>
<dbReference type="Gene3D" id="1.10.290.10">
    <property type="entry name" value="Topoisomerase I, domain 4"/>
    <property type="match status" value="1"/>
</dbReference>
<dbReference type="PRINTS" id="PR00417">
    <property type="entry name" value="PRTPISMRASEI"/>
</dbReference>
<dbReference type="SMART" id="SM00436">
    <property type="entry name" value="TOP1Bc"/>
    <property type="match status" value="1"/>
</dbReference>
<dbReference type="PANTHER" id="PTHR11390:SF21">
    <property type="entry name" value="DNA TOPOISOMERASE 3-ALPHA"/>
    <property type="match status" value="1"/>
</dbReference>
<evidence type="ECO:0000259" key="14">
    <source>
        <dbReference type="PROSITE" id="PS52039"/>
    </source>
</evidence>
<evidence type="ECO:0000256" key="2">
    <source>
        <dbReference type="ARBA" id="ARBA00009446"/>
    </source>
</evidence>
<reference evidence="15 16" key="1">
    <citation type="submission" date="2020-08" db="EMBL/GenBank/DDBJ databases">
        <title>Genomic Encyclopedia of Type Strains, Phase IV (KMG-IV): sequencing the most valuable type-strain genomes for metagenomic binning, comparative biology and taxonomic classification.</title>
        <authorList>
            <person name="Goeker M."/>
        </authorList>
    </citation>
    <scope>NUCLEOTIDE SEQUENCE [LARGE SCALE GENOMIC DNA]</scope>
    <source>
        <strain evidence="15 16">DSM 103526</strain>
    </source>
</reference>
<keyword evidence="4" id="KW-0479">Metal-binding</keyword>
<keyword evidence="5" id="KW-0460">Magnesium</keyword>
<comment type="similarity">
    <text evidence="2">Belongs to the type IA topoisomerase family.</text>
</comment>
<evidence type="ECO:0000256" key="8">
    <source>
        <dbReference type="ARBA" id="ARBA00023235"/>
    </source>
</evidence>
<dbReference type="GO" id="GO:0006310">
    <property type="term" value="P:DNA recombination"/>
    <property type="evidence" value="ECO:0007669"/>
    <property type="project" value="TreeGrafter"/>
</dbReference>
<dbReference type="GO" id="GO:0046872">
    <property type="term" value="F:metal ion binding"/>
    <property type="evidence" value="ECO:0007669"/>
    <property type="project" value="UniProtKB-KW"/>
</dbReference>
<dbReference type="GO" id="GO:0006281">
    <property type="term" value="P:DNA repair"/>
    <property type="evidence" value="ECO:0007669"/>
    <property type="project" value="TreeGrafter"/>
</dbReference>
<dbReference type="InterPro" id="IPR005738">
    <property type="entry name" value="TopoIII"/>
</dbReference>
<proteinExistence type="inferred from homology"/>
<accession>A0A841KL91</accession>
<dbReference type="CDD" id="cd03362">
    <property type="entry name" value="TOPRIM_TopoIA_TopoIII"/>
    <property type="match status" value="1"/>
</dbReference>
<dbReference type="GO" id="GO:0003917">
    <property type="term" value="F:DNA topoisomerase type I (single strand cut, ATP-independent) activity"/>
    <property type="evidence" value="ECO:0007669"/>
    <property type="project" value="UniProtKB-EC"/>
</dbReference>
<evidence type="ECO:0000256" key="4">
    <source>
        <dbReference type="ARBA" id="ARBA00022723"/>
    </source>
</evidence>
<evidence type="ECO:0000256" key="6">
    <source>
        <dbReference type="ARBA" id="ARBA00023029"/>
    </source>
</evidence>
<evidence type="ECO:0000256" key="7">
    <source>
        <dbReference type="ARBA" id="ARBA00023125"/>
    </source>
</evidence>
<dbReference type="GO" id="GO:0003677">
    <property type="term" value="F:DNA binding"/>
    <property type="evidence" value="ECO:0007669"/>
    <property type="project" value="UniProtKB-KW"/>
</dbReference>
<dbReference type="GO" id="GO:0006265">
    <property type="term" value="P:DNA topological change"/>
    <property type="evidence" value="ECO:0007669"/>
    <property type="project" value="InterPro"/>
</dbReference>
<dbReference type="SMART" id="SM00437">
    <property type="entry name" value="TOP1Ac"/>
    <property type="match status" value="1"/>
</dbReference>
<dbReference type="CDD" id="cd00186">
    <property type="entry name" value="TOP1Ac"/>
    <property type="match status" value="1"/>
</dbReference>
<keyword evidence="7" id="KW-0238">DNA-binding</keyword>
<dbReference type="InterPro" id="IPR006171">
    <property type="entry name" value="TOPRIM_dom"/>
</dbReference>
<dbReference type="InterPro" id="IPR003602">
    <property type="entry name" value="Topo_IA_DNA-bd_dom"/>
</dbReference>
<dbReference type="InterPro" id="IPR013497">
    <property type="entry name" value="Topo_IA_cen"/>
</dbReference>
<dbReference type="InterPro" id="IPR013826">
    <property type="entry name" value="Topo_IA_cen_sub3"/>
</dbReference>
<protein>
    <recommendedName>
        <fullName evidence="3">DNA topoisomerase</fullName>
        <ecNumber evidence="3">5.6.2.1</ecNumber>
    </recommendedName>
    <alternativeName>
        <fullName evidence="12">Omega-protein</fullName>
    </alternativeName>
    <alternativeName>
        <fullName evidence="11">Relaxing enzyme</fullName>
    </alternativeName>
    <alternativeName>
        <fullName evidence="9">Swivelase</fullName>
    </alternativeName>
    <alternativeName>
        <fullName evidence="10">Untwisting enzyme</fullName>
    </alternativeName>
</protein>
<gene>
    <name evidence="15" type="ORF">HNQ80_000070</name>
</gene>
<dbReference type="InterPro" id="IPR000380">
    <property type="entry name" value="Topo_IA"/>
</dbReference>
<evidence type="ECO:0000256" key="9">
    <source>
        <dbReference type="ARBA" id="ARBA00030003"/>
    </source>
</evidence>
<dbReference type="PANTHER" id="PTHR11390">
    <property type="entry name" value="PROKARYOTIC DNA TOPOISOMERASE"/>
    <property type="match status" value="1"/>
</dbReference>
<dbReference type="RefSeq" id="WP_184307024.1">
    <property type="nucleotide sequence ID" value="NZ_JACHEN010000001.1"/>
</dbReference>
<name>A0A841KL91_9FIRM</name>
<dbReference type="Proteomes" id="UP000579281">
    <property type="component" value="Unassembled WGS sequence"/>
</dbReference>
<keyword evidence="8 15" id="KW-0413">Isomerase</keyword>
<dbReference type="SMART" id="SM00493">
    <property type="entry name" value="TOPRIM"/>
    <property type="match status" value="1"/>
</dbReference>
<dbReference type="SUPFAM" id="SSF56712">
    <property type="entry name" value="Prokaryotic type I DNA topoisomerase"/>
    <property type="match status" value="1"/>
</dbReference>
<evidence type="ECO:0000313" key="15">
    <source>
        <dbReference type="EMBL" id="MBB6214001.1"/>
    </source>
</evidence>
<evidence type="ECO:0000256" key="3">
    <source>
        <dbReference type="ARBA" id="ARBA00012891"/>
    </source>
</evidence>
<dbReference type="InterPro" id="IPR013824">
    <property type="entry name" value="Topo_IA_cen_sub1"/>
</dbReference>
<dbReference type="InterPro" id="IPR013825">
    <property type="entry name" value="Topo_IA_cen_sub2"/>
</dbReference>
<dbReference type="PROSITE" id="PS50880">
    <property type="entry name" value="TOPRIM"/>
    <property type="match status" value="1"/>
</dbReference>
<keyword evidence="6" id="KW-0799">Topoisomerase</keyword>
<comment type="catalytic activity">
    <reaction evidence="1">
        <text>ATP-independent breakage of single-stranded DNA, followed by passage and rejoining.</text>
        <dbReference type="EC" id="5.6.2.1"/>
    </reaction>
</comment>
<evidence type="ECO:0000259" key="13">
    <source>
        <dbReference type="PROSITE" id="PS50880"/>
    </source>
</evidence>
<organism evidence="15 16">
    <name type="scientific">Anaerosolibacter carboniphilus</name>
    <dbReference type="NCBI Taxonomy" id="1417629"/>
    <lineage>
        <taxon>Bacteria</taxon>
        <taxon>Bacillati</taxon>
        <taxon>Bacillota</taxon>
        <taxon>Clostridia</taxon>
        <taxon>Peptostreptococcales</taxon>
        <taxon>Thermotaleaceae</taxon>
        <taxon>Anaerosolibacter</taxon>
    </lineage>
</organism>
<evidence type="ECO:0000256" key="1">
    <source>
        <dbReference type="ARBA" id="ARBA00000213"/>
    </source>
</evidence>
<dbReference type="InterPro" id="IPR023406">
    <property type="entry name" value="Topo_IA_AS"/>
</dbReference>
<dbReference type="Gene3D" id="1.10.460.10">
    <property type="entry name" value="Topoisomerase I, domain 2"/>
    <property type="match status" value="1"/>
</dbReference>
<dbReference type="EMBL" id="JACHEN010000001">
    <property type="protein sequence ID" value="MBB6214001.1"/>
    <property type="molecule type" value="Genomic_DNA"/>
</dbReference>
<dbReference type="Gene3D" id="2.70.20.10">
    <property type="entry name" value="Topoisomerase I, domain 3"/>
    <property type="match status" value="1"/>
</dbReference>